<dbReference type="PROSITE" id="PS00189">
    <property type="entry name" value="LIPOYL"/>
    <property type="match status" value="1"/>
</dbReference>
<evidence type="ECO:0000256" key="1">
    <source>
        <dbReference type="ARBA" id="ARBA00009249"/>
    </source>
</evidence>
<protein>
    <recommendedName>
        <fullName evidence="3">Glycine cleavage system H protein</fullName>
    </recommendedName>
</protein>
<dbReference type="GO" id="GO:0005829">
    <property type="term" value="C:cytosol"/>
    <property type="evidence" value="ECO:0007669"/>
    <property type="project" value="TreeGrafter"/>
</dbReference>
<dbReference type="InterPro" id="IPR017453">
    <property type="entry name" value="GCV_H_sub"/>
</dbReference>
<dbReference type="InterPro" id="IPR000089">
    <property type="entry name" value="Biotin_lipoyl"/>
</dbReference>
<dbReference type="EMBL" id="MGFH01000161">
    <property type="protein sequence ID" value="OGM03563.1"/>
    <property type="molecule type" value="Genomic_DNA"/>
</dbReference>
<comment type="similarity">
    <text evidence="1 3">Belongs to the GcvH family.</text>
</comment>
<dbReference type="AlphaFoldDB" id="A0A1F7WL41"/>
<dbReference type="NCBIfam" id="NF002270">
    <property type="entry name" value="PRK01202.1"/>
    <property type="match status" value="1"/>
</dbReference>
<organism evidence="6 7">
    <name type="scientific">Candidatus Wallbacteria bacterium GWC2_49_35</name>
    <dbReference type="NCBI Taxonomy" id="1817813"/>
    <lineage>
        <taxon>Bacteria</taxon>
        <taxon>Candidatus Walliibacteriota</taxon>
    </lineage>
</organism>
<dbReference type="Proteomes" id="UP000178735">
    <property type="component" value="Unassembled WGS sequence"/>
</dbReference>
<dbReference type="InterPro" id="IPR011053">
    <property type="entry name" value="Single_hybrid_motif"/>
</dbReference>
<dbReference type="HAMAP" id="MF_00272">
    <property type="entry name" value="GcvH"/>
    <property type="match status" value="1"/>
</dbReference>
<accession>A0A1F7WL41</accession>
<comment type="cofactor">
    <cofactor evidence="3">
        <name>(R)-lipoate</name>
        <dbReference type="ChEBI" id="CHEBI:83088"/>
    </cofactor>
    <text evidence="3">Binds 1 lipoyl cofactor covalently.</text>
</comment>
<dbReference type="NCBIfam" id="TIGR00527">
    <property type="entry name" value="gcvH"/>
    <property type="match status" value="1"/>
</dbReference>
<name>A0A1F7WL41_9BACT</name>
<dbReference type="InterPro" id="IPR002930">
    <property type="entry name" value="GCV_H"/>
</dbReference>
<comment type="caution">
    <text evidence="6">The sequence shown here is derived from an EMBL/GenBank/DDBJ whole genome shotgun (WGS) entry which is preliminary data.</text>
</comment>
<dbReference type="InterPro" id="IPR003016">
    <property type="entry name" value="2-oxoA_DH_lipoyl-BS"/>
</dbReference>
<dbReference type="GO" id="GO:0005960">
    <property type="term" value="C:glycine cleavage complex"/>
    <property type="evidence" value="ECO:0007669"/>
    <property type="project" value="InterPro"/>
</dbReference>
<dbReference type="InterPro" id="IPR033753">
    <property type="entry name" value="GCV_H/Fam206"/>
</dbReference>
<dbReference type="PANTHER" id="PTHR11715">
    <property type="entry name" value="GLYCINE CLEAVAGE SYSTEM H PROTEIN"/>
    <property type="match status" value="1"/>
</dbReference>
<evidence type="ECO:0000256" key="4">
    <source>
        <dbReference type="PIRSR" id="PIRSR617453-50"/>
    </source>
</evidence>
<comment type="subunit">
    <text evidence="3">The glycine cleavage system is composed of four proteins: P, T, L and H.</text>
</comment>
<comment type="function">
    <text evidence="3">The glycine cleavage system catalyzes the degradation of glycine. The H protein shuttles the methylamine group of glycine from the P protein to the T protein.</text>
</comment>
<evidence type="ECO:0000256" key="3">
    <source>
        <dbReference type="HAMAP-Rule" id="MF_00272"/>
    </source>
</evidence>
<evidence type="ECO:0000313" key="6">
    <source>
        <dbReference type="EMBL" id="OGM03563.1"/>
    </source>
</evidence>
<dbReference type="PROSITE" id="PS50968">
    <property type="entry name" value="BIOTINYL_LIPOYL"/>
    <property type="match status" value="1"/>
</dbReference>
<dbReference type="PANTHER" id="PTHR11715:SF3">
    <property type="entry name" value="GLYCINE CLEAVAGE SYSTEM H PROTEIN-RELATED"/>
    <property type="match status" value="1"/>
</dbReference>
<dbReference type="GO" id="GO:0019464">
    <property type="term" value="P:glycine decarboxylation via glycine cleavage system"/>
    <property type="evidence" value="ECO:0007669"/>
    <property type="project" value="UniProtKB-UniRule"/>
</dbReference>
<keyword evidence="2 3" id="KW-0450">Lipoyl</keyword>
<evidence type="ECO:0000256" key="2">
    <source>
        <dbReference type="ARBA" id="ARBA00022823"/>
    </source>
</evidence>
<gene>
    <name evidence="3" type="primary">gcvH</name>
    <name evidence="6" type="ORF">A2008_02885</name>
</gene>
<dbReference type="Gene3D" id="2.40.50.100">
    <property type="match status" value="1"/>
</dbReference>
<evidence type="ECO:0000313" key="7">
    <source>
        <dbReference type="Proteomes" id="UP000178735"/>
    </source>
</evidence>
<feature type="modified residue" description="N6-lipoyllysine" evidence="3 4">
    <location>
        <position position="69"/>
    </location>
</feature>
<dbReference type="SUPFAM" id="SSF51230">
    <property type="entry name" value="Single hybrid motif"/>
    <property type="match status" value="1"/>
</dbReference>
<dbReference type="GO" id="GO:0009249">
    <property type="term" value="P:protein lipoylation"/>
    <property type="evidence" value="ECO:0007669"/>
    <property type="project" value="TreeGrafter"/>
</dbReference>
<evidence type="ECO:0000259" key="5">
    <source>
        <dbReference type="PROSITE" id="PS50968"/>
    </source>
</evidence>
<sequence length="135" mass="15267">MSNVEYNIPEDLRYTEQHEWLRIDGKTAYVGISDYAQHESGDIVYVEFTAEVNQSVDAHEKMCVVESSKAASDVYSPVSGKVVTLNVELEDNPEIINEDPYGDGWMFEIEMSNPSEAQELMSAAEYKKFIEEAIS</sequence>
<reference evidence="6 7" key="1">
    <citation type="journal article" date="2016" name="Nat. Commun.">
        <title>Thousands of microbial genomes shed light on interconnected biogeochemical processes in an aquifer system.</title>
        <authorList>
            <person name="Anantharaman K."/>
            <person name="Brown C.T."/>
            <person name="Hug L.A."/>
            <person name="Sharon I."/>
            <person name="Castelle C.J."/>
            <person name="Probst A.J."/>
            <person name="Thomas B.C."/>
            <person name="Singh A."/>
            <person name="Wilkins M.J."/>
            <person name="Karaoz U."/>
            <person name="Brodie E.L."/>
            <person name="Williams K.H."/>
            <person name="Hubbard S.S."/>
            <person name="Banfield J.F."/>
        </authorList>
    </citation>
    <scope>NUCLEOTIDE SEQUENCE [LARGE SCALE GENOMIC DNA]</scope>
</reference>
<dbReference type="CDD" id="cd06848">
    <property type="entry name" value="GCS_H"/>
    <property type="match status" value="1"/>
</dbReference>
<proteinExistence type="inferred from homology"/>
<dbReference type="Pfam" id="PF01597">
    <property type="entry name" value="GCV_H"/>
    <property type="match status" value="1"/>
</dbReference>
<dbReference type="STRING" id="1817813.A2008_02885"/>
<feature type="domain" description="Lipoyl-binding" evidence="5">
    <location>
        <begin position="27"/>
        <end position="110"/>
    </location>
</feature>